<dbReference type="InterPro" id="IPR001841">
    <property type="entry name" value="Znf_RING"/>
</dbReference>
<evidence type="ECO:0000256" key="3">
    <source>
        <dbReference type="ARBA" id="ARBA00022833"/>
    </source>
</evidence>
<gene>
    <name evidence="6" type="ORF">3_25</name>
</gene>
<dbReference type="PANTHER" id="PTHR45969">
    <property type="entry name" value="RING ZINC FINGER PROTEIN-RELATED"/>
    <property type="match status" value="1"/>
</dbReference>
<sequence>MYNVDNECPICLDTICQEDMIKLNNCKHIFHKNCIWEWQKNNNSCPLCRKNICNFYFVKHNPFPFVYKKIIVETKEDKIYVYQYNETFENKYLNHQEFNIDNLNLIMYYDYFKIKKMKVYKNTIKLYLVELNNNKMKSYKKTLFLKNIKESIIIFNNVKNQIVNFYKKNYNQTFSFVEQ</sequence>
<feature type="domain" description="RING-type" evidence="5">
    <location>
        <begin position="8"/>
        <end position="49"/>
    </location>
</feature>
<name>A0A5B8IDX4_9VIRU</name>
<dbReference type="SUPFAM" id="SSF57850">
    <property type="entry name" value="RING/U-box"/>
    <property type="match status" value="1"/>
</dbReference>
<keyword evidence="2 4" id="KW-0863">Zinc-finger</keyword>
<dbReference type="GO" id="GO:0008270">
    <property type="term" value="F:zinc ion binding"/>
    <property type="evidence" value="ECO:0007669"/>
    <property type="project" value="UniProtKB-KW"/>
</dbReference>
<dbReference type="CDD" id="cd16454">
    <property type="entry name" value="RING-H2_PA-TM-RING"/>
    <property type="match status" value="1"/>
</dbReference>
<keyword evidence="3" id="KW-0862">Zinc</keyword>
<dbReference type="GO" id="GO:0061630">
    <property type="term" value="F:ubiquitin protein ligase activity"/>
    <property type="evidence" value="ECO:0007669"/>
    <property type="project" value="TreeGrafter"/>
</dbReference>
<evidence type="ECO:0000256" key="1">
    <source>
        <dbReference type="ARBA" id="ARBA00022723"/>
    </source>
</evidence>
<dbReference type="EMBL" id="MK250087">
    <property type="protein sequence ID" value="QDY52046.1"/>
    <property type="molecule type" value="Genomic_DNA"/>
</dbReference>
<reference evidence="6" key="1">
    <citation type="submission" date="2018-11" db="EMBL/GenBank/DDBJ databases">
        <title>A distinct lineage of giant viruses engineers rhodopsin photosystems in predatory marine eukaryotes.</title>
        <authorList>
            <person name="Needham D.M."/>
            <person name="Yoshizawa S."/>
            <person name="Hosaka T."/>
            <person name="Poirier C."/>
            <person name="Choi C.-J."/>
            <person name="Hehenberger E."/>
            <person name="Irwin N.A.T."/>
            <person name="Wilken S."/>
            <person name="Yung C.-M."/>
            <person name="Bachy C."/>
            <person name="Kurihara R."/>
            <person name="Nakajima Y."/>
            <person name="Kojima K."/>
            <person name="Kimura-Someya T."/>
            <person name="Leonard G."/>
            <person name="Malmstrom R.R."/>
            <person name="Mende D."/>
            <person name="Olson D.K."/>
            <person name="Sudo Y."/>
            <person name="Sudek S."/>
            <person name="Richards T.A."/>
            <person name="DeLong E.F."/>
            <person name="Keeling P.J."/>
            <person name="Santoro A.E."/>
            <person name="Shirouzu M."/>
            <person name="Iwasaki W."/>
            <person name="Worden A.Z."/>
        </authorList>
    </citation>
    <scope>NUCLEOTIDE SEQUENCE</scope>
</reference>
<accession>A0A5B8IDX4</accession>
<dbReference type="GO" id="GO:0016567">
    <property type="term" value="P:protein ubiquitination"/>
    <property type="evidence" value="ECO:0007669"/>
    <property type="project" value="TreeGrafter"/>
</dbReference>
<dbReference type="Gene3D" id="3.30.40.10">
    <property type="entry name" value="Zinc/RING finger domain, C3HC4 (zinc finger)"/>
    <property type="match status" value="1"/>
</dbReference>
<evidence type="ECO:0000313" key="6">
    <source>
        <dbReference type="EMBL" id="QDY52046.1"/>
    </source>
</evidence>
<dbReference type="Pfam" id="PF13639">
    <property type="entry name" value="zf-RING_2"/>
    <property type="match status" value="1"/>
</dbReference>
<dbReference type="PROSITE" id="PS50089">
    <property type="entry name" value="ZF_RING_2"/>
    <property type="match status" value="1"/>
</dbReference>
<proteinExistence type="predicted"/>
<evidence type="ECO:0000259" key="5">
    <source>
        <dbReference type="PROSITE" id="PS50089"/>
    </source>
</evidence>
<keyword evidence="1" id="KW-0479">Metal-binding</keyword>
<protein>
    <recommendedName>
        <fullName evidence="5">RING-type domain-containing protein</fullName>
    </recommendedName>
</protein>
<evidence type="ECO:0000256" key="4">
    <source>
        <dbReference type="PROSITE-ProRule" id="PRU00175"/>
    </source>
</evidence>
<dbReference type="InterPro" id="IPR013083">
    <property type="entry name" value="Znf_RING/FYVE/PHD"/>
</dbReference>
<dbReference type="SMART" id="SM00184">
    <property type="entry name" value="RING"/>
    <property type="match status" value="1"/>
</dbReference>
<evidence type="ECO:0000256" key="2">
    <source>
        <dbReference type="ARBA" id="ARBA00022771"/>
    </source>
</evidence>
<dbReference type="PANTHER" id="PTHR45969:SF69">
    <property type="entry name" value="FINGER DOMAIN PROTEIN, PUTATIVE (AFU_ORTHOLOGUE AFUA_3G12190)-RELATED"/>
    <property type="match status" value="1"/>
</dbReference>
<organism evidence="6">
    <name type="scientific">Mimiviridae sp. ChoanoV1</name>
    <dbReference type="NCBI Taxonomy" id="2596887"/>
    <lineage>
        <taxon>Viruses</taxon>
        <taxon>Varidnaviria</taxon>
        <taxon>Bamfordvirae</taxon>
        <taxon>Nucleocytoviricota</taxon>
        <taxon>Megaviricetes</taxon>
        <taxon>Imitervirales</taxon>
        <taxon>Schizomimiviridae</taxon>
    </lineage>
</organism>